<organism evidence="2 3">
    <name type="scientific">Dendrobium thyrsiflorum</name>
    <name type="common">Pinecone-like raceme dendrobium</name>
    <name type="synonym">Orchid</name>
    <dbReference type="NCBI Taxonomy" id="117978"/>
    <lineage>
        <taxon>Eukaryota</taxon>
        <taxon>Viridiplantae</taxon>
        <taxon>Streptophyta</taxon>
        <taxon>Embryophyta</taxon>
        <taxon>Tracheophyta</taxon>
        <taxon>Spermatophyta</taxon>
        <taxon>Magnoliopsida</taxon>
        <taxon>Liliopsida</taxon>
        <taxon>Asparagales</taxon>
        <taxon>Orchidaceae</taxon>
        <taxon>Epidendroideae</taxon>
        <taxon>Malaxideae</taxon>
        <taxon>Dendrobiinae</taxon>
        <taxon>Dendrobium</taxon>
    </lineage>
</organism>
<dbReference type="Proteomes" id="UP001552299">
    <property type="component" value="Unassembled WGS sequence"/>
</dbReference>
<sequence length="369" mass="41624">MGIRAYSRQIKGQRPSGTLQCLRVVLLCIGRLPELILGGKGVMSLLSDMMAQCIEIYRSLILTGVTLGVELHMMFQSSPILEPDTLHTPPGFPFPVFLPNQCTILSQSLGLNAELEFTLDILGVESRLAIDYTSNDAEDDLSPGFTSHLGNHCLTDLSDETYHSGSKLAYFMSKVPSQDRRYFGRQLMSRARHIVTALRHPLLGVDLDDLPFPDLASFCLGASLLLDYAASSGLRDAALETWEYHCRVVTFGLYRLHFVSGELAFGVPDGLEDGVRAAWDRMRRARMNLDFGLQTLRRCQRDISEEQLELLEISVNLKALRQRERALLERQRELRAAAAYTEEDFSWIAIEVERLEQDLSLSTEEFDFQ</sequence>
<accession>A0ABD0V260</accession>
<gene>
    <name evidence="2" type="ORF">M5K25_010789</name>
</gene>
<keyword evidence="3" id="KW-1185">Reference proteome</keyword>
<protein>
    <submittedName>
        <fullName evidence="2">Uncharacterized protein</fullName>
    </submittedName>
</protein>
<feature type="coiled-coil region" evidence="1">
    <location>
        <begin position="303"/>
        <end position="337"/>
    </location>
</feature>
<evidence type="ECO:0000313" key="3">
    <source>
        <dbReference type="Proteomes" id="UP001552299"/>
    </source>
</evidence>
<dbReference type="EMBL" id="JANQDX010000009">
    <property type="protein sequence ID" value="KAL0918758.1"/>
    <property type="molecule type" value="Genomic_DNA"/>
</dbReference>
<reference evidence="2 3" key="1">
    <citation type="journal article" date="2024" name="Plant Biotechnol. J.">
        <title>Dendrobium thyrsiflorum genome and its molecular insights into genes involved in important horticultural traits.</title>
        <authorList>
            <person name="Chen B."/>
            <person name="Wang J.Y."/>
            <person name="Zheng P.J."/>
            <person name="Li K.L."/>
            <person name="Liang Y.M."/>
            <person name="Chen X.F."/>
            <person name="Zhang C."/>
            <person name="Zhao X."/>
            <person name="He X."/>
            <person name="Zhang G.Q."/>
            <person name="Liu Z.J."/>
            <person name="Xu Q."/>
        </authorList>
    </citation>
    <scope>NUCLEOTIDE SEQUENCE [LARGE SCALE GENOMIC DNA]</scope>
    <source>
        <strain evidence="2">GZMU011</strain>
    </source>
</reference>
<name>A0ABD0V260_DENTH</name>
<comment type="caution">
    <text evidence="2">The sequence shown here is derived from an EMBL/GenBank/DDBJ whole genome shotgun (WGS) entry which is preliminary data.</text>
</comment>
<dbReference type="AlphaFoldDB" id="A0ABD0V260"/>
<proteinExistence type="predicted"/>
<evidence type="ECO:0000313" key="2">
    <source>
        <dbReference type="EMBL" id="KAL0918758.1"/>
    </source>
</evidence>
<keyword evidence="1" id="KW-0175">Coiled coil</keyword>
<evidence type="ECO:0000256" key="1">
    <source>
        <dbReference type="SAM" id="Coils"/>
    </source>
</evidence>